<keyword evidence="2" id="KW-0813">Transport</keyword>
<dbReference type="GO" id="GO:0042597">
    <property type="term" value="C:periplasmic space"/>
    <property type="evidence" value="ECO:0007669"/>
    <property type="project" value="UniProtKB-ARBA"/>
</dbReference>
<dbReference type="Gene3D" id="3.40.190.10">
    <property type="entry name" value="Periplasmic binding protein-like II"/>
    <property type="match status" value="1"/>
</dbReference>
<dbReference type="GO" id="GO:0015833">
    <property type="term" value="P:peptide transport"/>
    <property type="evidence" value="ECO:0007669"/>
    <property type="project" value="TreeGrafter"/>
</dbReference>
<evidence type="ECO:0000259" key="4">
    <source>
        <dbReference type="Pfam" id="PF00496"/>
    </source>
</evidence>
<organism evidence="5 6">
    <name type="scientific">Sulfobacillus benefaciens</name>
    <dbReference type="NCBI Taxonomy" id="453960"/>
    <lineage>
        <taxon>Bacteria</taxon>
        <taxon>Bacillati</taxon>
        <taxon>Bacillota</taxon>
        <taxon>Clostridia</taxon>
        <taxon>Eubacteriales</taxon>
        <taxon>Clostridiales Family XVII. Incertae Sedis</taxon>
        <taxon>Sulfobacillus</taxon>
    </lineage>
</organism>
<dbReference type="Pfam" id="PF00496">
    <property type="entry name" value="SBP_bac_5"/>
    <property type="match status" value="1"/>
</dbReference>
<dbReference type="SUPFAM" id="SSF53850">
    <property type="entry name" value="Periplasmic binding protein-like II"/>
    <property type="match status" value="1"/>
</dbReference>
<proteinExistence type="inferred from homology"/>
<accession>A0A2T2XM46</accession>
<comment type="caution">
    <text evidence="5">The sequence shown here is derived from an EMBL/GenBank/DDBJ whole genome shotgun (WGS) entry which is preliminary data.</text>
</comment>
<evidence type="ECO:0000313" key="5">
    <source>
        <dbReference type="EMBL" id="PSR35572.1"/>
    </source>
</evidence>
<evidence type="ECO:0000256" key="3">
    <source>
        <dbReference type="ARBA" id="ARBA00022729"/>
    </source>
</evidence>
<dbReference type="PANTHER" id="PTHR30290">
    <property type="entry name" value="PERIPLASMIC BINDING COMPONENT OF ABC TRANSPORTER"/>
    <property type="match status" value="1"/>
</dbReference>
<dbReference type="Gene3D" id="3.10.105.10">
    <property type="entry name" value="Dipeptide-binding Protein, Domain 3"/>
    <property type="match status" value="1"/>
</dbReference>
<dbReference type="Proteomes" id="UP000242972">
    <property type="component" value="Unassembled WGS sequence"/>
</dbReference>
<evidence type="ECO:0000256" key="2">
    <source>
        <dbReference type="ARBA" id="ARBA00022448"/>
    </source>
</evidence>
<reference evidence="5 6" key="1">
    <citation type="journal article" date="2014" name="BMC Genomics">
        <title>Comparison of environmental and isolate Sulfobacillus genomes reveals diverse carbon, sulfur, nitrogen, and hydrogen metabolisms.</title>
        <authorList>
            <person name="Justice N.B."/>
            <person name="Norman A."/>
            <person name="Brown C.T."/>
            <person name="Singh A."/>
            <person name="Thomas B.C."/>
            <person name="Banfield J.F."/>
        </authorList>
    </citation>
    <scope>NUCLEOTIDE SEQUENCE [LARGE SCALE GENOMIC DNA]</scope>
    <source>
        <strain evidence="5">AMDSBA4</strain>
    </source>
</reference>
<gene>
    <name evidence="5" type="ORF">C7B46_00885</name>
</gene>
<dbReference type="GO" id="GO:1904680">
    <property type="term" value="F:peptide transmembrane transporter activity"/>
    <property type="evidence" value="ECO:0007669"/>
    <property type="project" value="TreeGrafter"/>
</dbReference>
<protein>
    <submittedName>
        <fullName evidence="5">ABC transporter substrate-binding protein</fullName>
    </submittedName>
</protein>
<name>A0A2T2XM46_9FIRM</name>
<dbReference type="InterPro" id="IPR000914">
    <property type="entry name" value="SBP_5_dom"/>
</dbReference>
<dbReference type="InterPro" id="IPR030678">
    <property type="entry name" value="Peptide/Ni-bd"/>
</dbReference>
<dbReference type="PANTHER" id="PTHR30290:SF9">
    <property type="entry name" value="OLIGOPEPTIDE-BINDING PROTEIN APPA"/>
    <property type="match status" value="1"/>
</dbReference>
<dbReference type="InterPro" id="IPR039424">
    <property type="entry name" value="SBP_5"/>
</dbReference>
<dbReference type="EMBL" id="PXYW01000001">
    <property type="protein sequence ID" value="PSR35572.1"/>
    <property type="molecule type" value="Genomic_DNA"/>
</dbReference>
<feature type="domain" description="Solute-binding protein family 5" evidence="4">
    <location>
        <begin position="83"/>
        <end position="395"/>
    </location>
</feature>
<dbReference type="GO" id="GO:0043190">
    <property type="term" value="C:ATP-binding cassette (ABC) transporter complex"/>
    <property type="evidence" value="ECO:0007669"/>
    <property type="project" value="InterPro"/>
</dbReference>
<evidence type="ECO:0000313" key="6">
    <source>
        <dbReference type="Proteomes" id="UP000242972"/>
    </source>
</evidence>
<keyword evidence="3" id="KW-0732">Signal</keyword>
<evidence type="ECO:0000256" key="1">
    <source>
        <dbReference type="ARBA" id="ARBA00005695"/>
    </source>
</evidence>
<comment type="similarity">
    <text evidence="1">Belongs to the bacterial solute-binding protein 5 family.</text>
</comment>
<sequence length="438" mass="48109">MVASLAGVIAGCRTHSATTSASAKYGGTAVIATSPDLGPNWFFPMLPLQADTDINMQVEALMYKPLLDITPTDGIDWTKSLVSHIQTNASGTRYVLTLNRKWHWSNGHHVTAQDVVFTWHIMDGASQPTAPWGFAGAGFGGIPSRIESVSALGPYTVVFTLNKASNQVWFEHNALAQISPIPQSIWNKYPHNLDRELSYIESVANSPLNPDYQVVDGPFRPSAFVADSHWTFVKNPRYDGHQAYLNKLVFQYETQSTQEFTELKTGVVNVGYVPTALISSKSLLTQDSISQEYAFGFNFIHPNFSPQAPNGIGPVLNNLYVRQALQEGIDQPGIVQSLYHGIGVTENGPLASQPPTIYYDPALSRDGYPFDPKAGKQLLLNHGWRLVNGVMTKGKQRLEHNVRAFPFLGDSPEGVKRAVASWPPYGVFLSSLGPRHSV</sequence>
<dbReference type="PIRSF" id="PIRSF002741">
    <property type="entry name" value="MppA"/>
    <property type="match status" value="1"/>
</dbReference>
<dbReference type="AlphaFoldDB" id="A0A2T2XM46"/>